<proteinExistence type="inferred from homology"/>
<keyword evidence="5 7" id="KW-0687">Ribonucleoprotein</keyword>
<dbReference type="GO" id="GO:0015935">
    <property type="term" value="C:small ribosomal subunit"/>
    <property type="evidence" value="ECO:0007669"/>
    <property type="project" value="InterPro"/>
</dbReference>
<comment type="caution">
    <text evidence="12">The sequence shown here is derived from an EMBL/GenBank/DDBJ whole genome shotgun (WGS) entry which is preliminary data.</text>
</comment>
<protein>
    <recommendedName>
        <fullName evidence="6 7">Small ribosomal subunit protein uS4</fullName>
    </recommendedName>
</protein>
<reference evidence="12" key="1">
    <citation type="journal article" date="2020" name="mSystems">
        <title>Genome- and Community-Level Interaction Insights into Carbon Utilization and Element Cycling Functions of Hydrothermarchaeota in Hydrothermal Sediment.</title>
        <authorList>
            <person name="Zhou Z."/>
            <person name="Liu Y."/>
            <person name="Xu W."/>
            <person name="Pan J."/>
            <person name="Luo Z.H."/>
            <person name="Li M."/>
        </authorList>
    </citation>
    <scope>NUCLEOTIDE SEQUENCE [LARGE SCALE GENOMIC DNA]</scope>
    <source>
        <strain evidence="12">SpSt-210</strain>
    </source>
</reference>
<dbReference type="PROSITE" id="PS50889">
    <property type="entry name" value="S4"/>
    <property type="match status" value="1"/>
</dbReference>
<comment type="similarity">
    <text evidence="1 7 8">Belongs to the universal ribosomal protein uS4 family.</text>
</comment>
<dbReference type="GO" id="GO:0042274">
    <property type="term" value="P:ribosomal small subunit biogenesis"/>
    <property type="evidence" value="ECO:0007669"/>
    <property type="project" value="TreeGrafter"/>
</dbReference>
<feature type="region of interest" description="Disordered" evidence="9">
    <location>
        <begin position="34"/>
        <end position="56"/>
    </location>
</feature>
<dbReference type="SMART" id="SM00363">
    <property type="entry name" value="S4"/>
    <property type="match status" value="1"/>
</dbReference>
<gene>
    <name evidence="7" type="primary">rpsD</name>
    <name evidence="12" type="ORF">ENP34_06725</name>
</gene>
<dbReference type="PANTHER" id="PTHR11831:SF4">
    <property type="entry name" value="SMALL RIBOSOMAL SUBUNIT PROTEIN US4M"/>
    <property type="match status" value="1"/>
</dbReference>
<evidence type="ECO:0000256" key="5">
    <source>
        <dbReference type="ARBA" id="ARBA00023274"/>
    </source>
</evidence>
<evidence type="ECO:0000256" key="3">
    <source>
        <dbReference type="ARBA" id="ARBA00022884"/>
    </source>
</evidence>
<evidence type="ECO:0000259" key="10">
    <source>
        <dbReference type="SMART" id="SM00363"/>
    </source>
</evidence>
<dbReference type="PROSITE" id="PS00632">
    <property type="entry name" value="RIBOSOMAL_S4"/>
    <property type="match status" value="1"/>
</dbReference>
<evidence type="ECO:0000256" key="6">
    <source>
        <dbReference type="ARBA" id="ARBA00035254"/>
    </source>
</evidence>
<dbReference type="Gene3D" id="1.10.1050.10">
    <property type="entry name" value="Ribosomal Protein S4 Delta 41, Chain A, domain 1"/>
    <property type="match status" value="1"/>
</dbReference>
<dbReference type="GO" id="GO:0003735">
    <property type="term" value="F:structural constituent of ribosome"/>
    <property type="evidence" value="ECO:0007669"/>
    <property type="project" value="InterPro"/>
</dbReference>
<dbReference type="InterPro" id="IPR036986">
    <property type="entry name" value="S4_RNA-bd_sf"/>
</dbReference>
<keyword evidence="2 7" id="KW-0699">rRNA-binding</keyword>
<evidence type="ECO:0000256" key="7">
    <source>
        <dbReference type="HAMAP-Rule" id="MF_01306"/>
    </source>
</evidence>
<evidence type="ECO:0000256" key="9">
    <source>
        <dbReference type="SAM" id="MobiDB-lite"/>
    </source>
</evidence>
<dbReference type="InterPro" id="IPR001912">
    <property type="entry name" value="Ribosomal_uS4_N"/>
</dbReference>
<evidence type="ECO:0000259" key="11">
    <source>
        <dbReference type="SMART" id="SM01390"/>
    </source>
</evidence>
<dbReference type="PANTHER" id="PTHR11831">
    <property type="entry name" value="30S 40S RIBOSOMAL PROTEIN"/>
    <property type="match status" value="1"/>
</dbReference>
<dbReference type="NCBIfam" id="NF003717">
    <property type="entry name" value="PRK05327.1"/>
    <property type="match status" value="1"/>
</dbReference>
<evidence type="ECO:0000256" key="8">
    <source>
        <dbReference type="RuleBase" id="RU003699"/>
    </source>
</evidence>
<evidence type="ECO:0000256" key="4">
    <source>
        <dbReference type="ARBA" id="ARBA00022980"/>
    </source>
</evidence>
<dbReference type="NCBIfam" id="TIGR01017">
    <property type="entry name" value="rpsD_bact"/>
    <property type="match status" value="1"/>
</dbReference>
<dbReference type="GO" id="GO:0019843">
    <property type="term" value="F:rRNA binding"/>
    <property type="evidence" value="ECO:0007669"/>
    <property type="project" value="UniProtKB-UniRule"/>
</dbReference>
<dbReference type="InterPro" id="IPR018079">
    <property type="entry name" value="Ribosomal_uS4_CS"/>
</dbReference>
<dbReference type="GO" id="GO:0006412">
    <property type="term" value="P:translation"/>
    <property type="evidence" value="ECO:0007669"/>
    <property type="project" value="UniProtKB-UniRule"/>
</dbReference>
<dbReference type="Gene3D" id="3.10.290.10">
    <property type="entry name" value="RNA-binding S4 domain"/>
    <property type="match status" value="1"/>
</dbReference>
<evidence type="ECO:0000256" key="2">
    <source>
        <dbReference type="ARBA" id="ARBA00022730"/>
    </source>
</evidence>
<accession>A0A831X8D1</accession>
<dbReference type="SUPFAM" id="SSF55174">
    <property type="entry name" value="Alpha-L RNA-binding motif"/>
    <property type="match status" value="1"/>
</dbReference>
<feature type="domain" description="Small ribosomal subunit protein uS4 N-terminal" evidence="11">
    <location>
        <begin position="3"/>
        <end position="102"/>
    </location>
</feature>
<sequence length="215" mass="25208">MGRYTGPVCRLCRREGMKLYLKGERCLGPKCPIVKRQPNRNYPPGQHGQKRTRRPSEYALQLREKQRLKRLYGILERQFRRHFEEAERRPGLTGENLLQILERRLDNVVYRLGFADSRRQARQLVTHGHFLVNGRKTDIPSYLVRPGDIIAVRPQSREREYFKVVQETAQSKPVPAWLTRDLETMSGRVVSLPAADQIDIPAINTQLVVEYYSRR</sequence>
<dbReference type="CDD" id="cd00165">
    <property type="entry name" value="S4"/>
    <property type="match status" value="1"/>
</dbReference>
<dbReference type="InterPro" id="IPR002942">
    <property type="entry name" value="S4_RNA-bd"/>
</dbReference>
<feature type="domain" description="RNA-binding S4" evidence="10">
    <location>
        <begin position="103"/>
        <end position="165"/>
    </location>
</feature>
<dbReference type="InterPro" id="IPR022801">
    <property type="entry name" value="Ribosomal_uS4"/>
</dbReference>
<keyword evidence="3 7" id="KW-0694">RNA-binding</keyword>
<name>A0A831X8D1_9BACT</name>
<dbReference type="FunFam" id="3.10.290.10:FF:000001">
    <property type="entry name" value="30S ribosomal protein S4"/>
    <property type="match status" value="1"/>
</dbReference>
<dbReference type="Pfam" id="PF00163">
    <property type="entry name" value="Ribosomal_S4"/>
    <property type="match status" value="1"/>
</dbReference>
<dbReference type="EMBL" id="DSIY01000161">
    <property type="protein sequence ID" value="HEG91120.1"/>
    <property type="molecule type" value="Genomic_DNA"/>
</dbReference>
<evidence type="ECO:0000256" key="1">
    <source>
        <dbReference type="ARBA" id="ARBA00007465"/>
    </source>
</evidence>
<dbReference type="FunFam" id="1.10.1050.10:FF:000001">
    <property type="entry name" value="30S ribosomal protein S4"/>
    <property type="match status" value="1"/>
</dbReference>
<evidence type="ECO:0000313" key="12">
    <source>
        <dbReference type="EMBL" id="HEG91120.1"/>
    </source>
</evidence>
<organism evidence="12">
    <name type="scientific">Thermorudis peleae</name>
    <dbReference type="NCBI Taxonomy" id="1382356"/>
    <lineage>
        <taxon>Bacteria</taxon>
        <taxon>Pseudomonadati</taxon>
        <taxon>Thermomicrobiota</taxon>
        <taxon>Thermomicrobia</taxon>
        <taxon>Thermomicrobia incertae sedis</taxon>
        <taxon>Thermorudis</taxon>
    </lineage>
</organism>
<dbReference type="Pfam" id="PF01479">
    <property type="entry name" value="S4"/>
    <property type="match status" value="1"/>
</dbReference>
<keyword evidence="4 7" id="KW-0689">Ribosomal protein</keyword>
<dbReference type="SMART" id="SM01390">
    <property type="entry name" value="Ribosomal_S4"/>
    <property type="match status" value="1"/>
</dbReference>
<dbReference type="InterPro" id="IPR005709">
    <property type="entry name" value="Ribosomal_uS4_bac-type"/>
</dbReference>
<dbReference type="HAMAP" id="MF_01306_B">
    <property type="entry name" value="Ribosomal_uS4_B"/>
    <property type="match status" value="1"/>
</dbReference>
<comment type="function">
    <text evidence="7">With S5 and S12 plays an important role in translational accuracy.</text>
</comment>
<comment type="function">
    <text evidence="7">One of the primary rRNA binding proteins, it binds directly to 16S rRNA where it nucleates assembly of the body of the 30S subunit.</text>
</comment>
<comment type="subunit">
    <text evidence="7">Part of the 30S ribosomal subunit. Contacts protein S5. The interaction surface between S4 and S5 is involved in control of translational fidelity.</text>
</comment>
<dbReference type="AlphaFoldDB" id="A0A831X8D1"/>